<dbReference type="Pfam" id="PF22936">
    <property type="entry name" value="Pol_BBD"/>
    <property type="match status" value="1"/>
</dbReference>
<feature type="domain" description="Retrovirus-related Pol polyprotein from transposon TNT 1-94-like beta-barrel" evidence="1">
    <location>
        <begin position="187"/>
        <end position="264"/>
    </location>
</feature>
<keyword evidence="3" id="KW-1185">Reference proteome</keyword>
<dbReference type="EMBL" id="PEDP01001250">
    <property type="protein sequence ID" value="POS83968.1"/>
    <property type="molecule type" value="Genomic_DNA"/>
</dbReference>
<evidence type="ECO:0000313" key="2">
    <source>
        <dbReference type="EMBL" id="POS83968.1"/>
    </source>
</evidence>
<proteinExistence type="predicted"/>
<evidence type="ECO:0000313" key="3">
    <source>
        <dbReference type="Proteomes" id="UP000237438"/>
    </source>
</evidence>
<comment type="caution">
    <text evidence="2">The sequence shown here is derived from an EMBL/GenBank/DDBJ whole genome shotgun (WGS) entry which is preliminary data.</text>
</comment>
<gene>
    <name evidence="2" type="ORF">EPUL_004289</name>
</gene>
<dbReference type="InterPro" id="IPR054722">
    <property type="entry name" value="PolX-like_BBD"/>
</dbReference>
<evidence type="ECO:0000259" key="1">
    <source>
        <dbReference type="Pfam" id="PF22936"/>
    </source>
</evidence>
<dbReference type="OrthoDB" id="1432733at2759"/>
<protein>
    <recommendedName>
        <fullName evidence="1">Retrovirus-related Pol polyprotein from transposon TNT 1-94-like beta-barrel domain-containing protein</fullName>
    </recommendedName>
</protein>
<dbReference type="Proteomes" id="UP000237438">
    <property type="component" value="Unassembled WGS sequence"/>
</dbReference>
<accession>A0A2S4PPK7</accession>
<reference evidence="2 3" key="1">
    <citation type="submission" date="2017-10" db="EMBL/GenBank/DDBJ databases">
        <title>Development of genomic resources for the powdery mildew, Erysiphe pulchra.</title>
        <authorList>
            <person name="Wadl P.A."/>
            <person name="Mack B.M."/>
            <person name="Moore G."/>
            <person name="Beltz S.B."/>
        </authorList>
    </citation>
    <scope>NUCLEOTIDE SEQUENCE [LARGE SCALE GENOMIC DNA]</scope>
    <source>
        <strain evidence="2">Cflorida</strain>
    </source>
</reference>
<sequence>MWSKCSSSILRESAPHIKAAPSDSTRNILKEVTTSSQADSHTSVLNANTRFWNYKPATNVTPKAYLKEFQKRLHELREHTTVSFDVKIQSKNLPLYHLSTKRPDLVARFKSFSLKQTISECLTGTSGDKPPSKQSNYDIKCNFFQNVGHSINECRKKKRAEKEQYKNYNVSKILSVNNPLDSSYYQLDTAADCHVSGNIKDFSSYSKSLQLIGVAGGGQITTNGHGDIFLPTSDGKFEILSGAIHLPGETTRILSTFQLEKQGFSIHWPDNYQDNELLRPDGSTCAYFRREVGKLIWKPQSINTVKSINSSTKRNWHNILGHPGKQALTTALEHANISGYKLPEDCEICTKTKITRSKGNSSLRTAPNFAEVIHMDLVGG</sequence>
<dbReference type="AlphaFoldDB" id="A0A2S4PPK7"/>
<organism evidence="2 3">
    <name type="scientific">Erysiphe pulchra</name>
    <dbReference type="NCBI Taxonomy" id="225359"/>
    <lineage>
        <taxon>Eukaryota</taxon>
        <taxon>Fungi</taxon>
        <taxon>Dikarya</taxon>
        <taxon>Ascomycota</taxon>
        <taxon>Pezizomycotina</taxon>
        <taxon>Leotiomycetes</taxon>
        <taxon>Erysiphales</taxon>
        <taxon>Erysiphaceae</taxon>
        <taxon>Erysiphe</taxon>
    </lineage>
</organism>
<name>A0A2S4PPK7_9PEZI</name>
<dbReference type="STRING" id="225359.A0A2S4PPK7"/>